<sequence length="210" mass="21703">MKKNGLLGAAVLATAGALAPVTASASFISCSGADYDISGNVTGTSACAILAPLNGHVNDSGTTAQAINNAGFFGTSNWSFDSKIDFPSNTPGNEGPQQLDFSISGNPQSGSWSIVPNWDFAALDVMLIFKNGGNTNLVGYLLAATFGTYQTPFENPPFSVMNPRDISHITAYTRLTNTPPNPVPVPGSLALLGLGLLGLVGVTRRWHSAG</sequence>
<feature type="signal peptide" evidence="1">
    <location>
        <begin position="1"/>
        <end position="25"/>
    </location>
</feature>
<evidence type="ECO:0000313" key="4">
    <source>
        <dbReference type="Proteomes" id="UP000199657"/>
    </source>
</evidence>
<dbReference type="AlphaFoldDB" id="A0A1H8U2S8"/>
<dbReference type="RefSeq" id="WP_091644431.1">
    <property type="nucleotide sequence ID" value="NZ_FOEG01000005.1"/>
</dbReference>
<feature type="domain" description="Ice-binding protein C-terminal" evidence="2">
    <location>
        <begin position="182"/>
        <end position="205"/>
    </location>
</feature>
<reference evidence="3 4" key="1">
    <citation type="submission" date="2016-10" db="EMBL/GenBank/DDBJ databases">
        <authorList>
            <person name="de Groot N.N."/>
        </authorList>
    </citation>
    <scope>NUCLEOTIDE SEQUENCE [LARGE SCALE GENOMIC DNA]</scope>
    <source>
        <strain evidence="3 4">CGMCC 1.6291</strain>
    </source>
</reference>
<keyword evidence="4" id="KW-1185">Reference proteome</keyword>
<dbReference type="InterPro" id="IPR013424">
    <property type="entry name" value="Ice-binding_C"/>
</dbReference>
<dbReference type="Pfam" id="PF07589">
    <property type="entry name" value="PEP-CTERM"/>
    <property type="match status" value="1"/>
</dbReference>
<evidence type="ECO:0000313" key="3">
    <source>
        <dbReference type="EMBL" id="SEO97461.1"/>
    </source>
</evidence>
<accession>A0A1H8U2S8</accession>
<dbReference type="EMBL" id="FOEG01000005">
    <property type="protein sequence ID" value="SEO97461.1"/>
    <property type="molecule type" value="Genomic_DNA"/>
</dbReference>
<organism evidence="3 4">
    <name type="scientific">Aquisalimonas asiatica</name>
    <dbReference type="NCBI Taxonomy" id="406100"/>
    <lineage>
        <taxon>Bacteria</taxon>
        <taxon>Pseudomonadati</taxon>
        <taxon>Pseudomonadota</taxon>
        <taxon>Gammaproteobacteria</taxon>
        <taxon>Chromatiales</taxon>
        <taxon>Ectothiorhodospiraceae</taxon>
        <taxon>Aquisalimonas</taxon>
    </lineage>
</organism>
<dbReference type="PROSITE" id="PS51257">
    <property type="entry name" value="PROKAR_LIPOPROTEIN"/>
    <property type="match status" value="1"/>
</dbReference>
<feature type="chain" id="PRO_5011628823" evidence="1">
    <location>
        <begin position="26"/>
        <end position="210"/>
    </location>
</feature>
<dbReference type="STRING" id="406100.SAMN04488052_105134"/>
<dbReference type="Proteomes" id="UP000199657">
    <property type="component" value="Unassembled WGS sequence"/>
</dbReference>
<evidence type="ECO:0000256" key="1">
    <source>
        <dbReference type="SAM" id="SignalP"/>
    </source>
</evidence>
<gene>
    <name evidence="3" type="ORF">SAMN04488052_105134</name>
</gene>
<proteinExistence type="predicted"/>
<protein>
    <submittedName>
        <fullName evidence="3">PEP-CTERM protein-sorting domain-containing protein</fullName>
    </submittedName>
</protein>
<evidence type="ECO:0000259" key="2">
    <source>
        <dbReference type="Pfam" id="PF07589"/>
    </source>
</evidence>
<dbReference type="OrthoDB" id="5785247at2"/>
<keyword evidence="1" id="KW-0732">Signal</keyword>
<name>A0A1H8U2S8_9GAMM</name>